<dbReference type="Gene3D" id="3.40.190.100">
    <property type="entry name" value="Glycine betaine-binding periplasmic protein, domain 2"/>
    <property type="match status" value="1"/>
</dbReference>
<gene>
    <name evidence="3" type="ORF">BTW10_15225</name>
</gene>
<organism evidence="3 4">
    <name type="scientific">Chromohalobacter japonicus</name>
    <dbReference type="NCBI Taxonomy" id="223900"/>
    <lineage>
        <taxon>Bacteria</taxon>
        <taxon>Pseudomonadati</taxon>
        <taxon>Pseudomonadota</taxon>
        <taxon>Gammaproteobacteria</taxon>
        <taxon>Oceanospirillales</taxon>
        <taxon>Halomonadaceae</taxon>
        <taxon>Chromohalobacter</taxon>
    </lineage>
</organism>
<evidence type="ECO:0000256" key="1">
    <source>
        <dbReference type="SAM" id="SignalP"/>
    </source>
</evidence>
<keyword evidence="1" id="KW-0732">Signal</keyword>
<dbReference type="Gene3D" id="3.40.190.10">
    <property type="entry name" value="Periplasmic binding protein-like II"/>
    <property type="match status" value="1"/>
</dbReference>
<dbReference type="EMBL" id="MSDQ01000038">
    <property type="protein sequence ID" value="OLO10349.1"/>
    <property type="molecule type" value="Genomic_DNA"/>
</dbReference>
<feature type="signal peptide" evidence="1">
    <location>
        <begin position="1"/>
        <end position="33"/>
    </location>
</feature>
<reference evidence="3 4" key="1">
    <citation type="submission" date="2016-12" db="EMBL/GenBank/DDBJ databases">
        <title>Draft genome sequences of strains Salinicola socius SMB35, Salinicola sp. MH3R3-1 and Chromohalobacter sp. SMB17 from the Verkhnekamsk potash mining region of Russia.</title>
        <authorList>
            <person name="Mavrodi D.V."/>
            <person name="Olsson B.E."/>
            <person name="Korsakova E.S."/>
            <person name="Pyankova A."/>
            <person name="Mavrodi O.V."/>
            <person name="Plotnikova E.G."/>
        </authorList>
    </citation>
    <scope>NUCLEOTIDE SEQUENCE [LARGE SCALE GENOMIC DNA]</scope>
    <source>
        <strain evidence="3 4">SMB17</strain>
    </source>
</reference>
<dbReference type="RefSeq" id="WP_075370139.1">
    <property type="nucleotide sequence ID" value="NZ_MSDQ01000038.1"/>
</dbReference>
<dbReference type="AlphaFoldDB" id="A0A1Q8T9I8"/>
<dbReference type="SUPFAM" id="SSF53850">
    <property type="entry name" value="Periplasmic binding protein-like II"/>
    <property type="match status" value="1"/>
</dbReference>
<evidence type="ECO:0000313" key="4">
    <source>
        <dbReference type="Proteomes" id="UP000186806"/>
    </source>
</evidence>
<sequence>MVRLQNRHPRNLIRSALTCFVVTMAAMQGTAYADKSIHFGYASWPGVTVKTKVVTNLLESMGYETEETSGGQIIVLSSLPDEIDVVMEAWRPVRNELLSEIMEDGKVTEVSQNLTNATSTTLTVPDYVYQAGVRSMRDLEKFADRFDQTIYTIDAGGAVNRSVSDAIDNNMYNLGNWEDEPASTSVMLAQVKDMIAREEWVVFTGWKPHWMNVVFDLKFLDDPEAMFAGSKEATGVYTMANTQFLKENPNVARFLRNFIVTSQVQSQWIYRYGYEGNDADVVARNWISDNLEKVEDWLEGVYTADGERPAMKAIQEEFG</sequence>
<name>A0A1Q8T9I8_9GAMM</name>
<evidence type="ECO:0000313" key="3">
    <source>
        <dbReference type="EMBL" id="OLO10349.1"/>
    </source>
</evidence>
<feature type="chain" id="PRO_5013045105" description="ABC-type glycine betaine transport system substrate-binding domain-containing protein" evidence="1">
    <location>
        <begin position="34"/>
        <end position="319"/>
    </location>
</feature>
<feature type="domain" description="ABC-type glycine betaine transport system substrate-binding" evidence="2">
    <location>
        <begin position="35"/>
        <end position="288"/>
    </location>
</feature>
<dbReference type="Proteomes" id="UP000186806">
    <property type="component" value="Unassembled WGS sequence"/>
</dbReference>
<accession>A0A1Q8T9I8</accession>
<keyword evidence="4" id="KW-1185">Reference proteome</keyword>
<dbReference type="InterPro" id="IPR007210">
    <property type="entry name" value="ABC_Gly_betaine_transp_sub-bd"/>
</dbReference>
<dbReference type="GO" id="GO:0022857">
    <property type="term" value="F:transmembrane transporter activity"/>
    <property type="evidence" value="ECO:0007669"/>
    <property type="project" value="InterPro"/>
</dbReference>
<comment type="caution">
    <text evidence="3">The sequence shown here is derived from an EMBL/GenBank/DDBJ whole genome shotgun (WGS) entry which is preliminary data.</text>
</comment>
<dbReference type="Pfam" id="PF04069">
    <property type="entry name" value="OpuAC"/>
    <property type="match status" value="1"/>
</dbReference>
<protein>
    <recommendedName>
        <fullName evidence="2">ABC-type glycine betaine transport system substrate-binding domain-containing protein</fullName>
    </recommendedName>
</protein>
<dbReference type="GO" id="GO:0043190">
    <property type="term" value="C:ATP-binding cassette (ABC) transporter complex"/>
    <property type="evidence" value="ECO:0007669"/>
    <property type="project" value="InterPro"/>
</dbReference>
<evidence type="ECO:0000259" key="2">
    <source>
        <dbReference type="Pfam" id="PF04069"/>
    </source>
</evidence>
<proteinExistence type="predicted"/>